<dbReference type="SMART" id="SM00382">
    <property type="entry name" value="AAA"/>
    <property type="match status" value="1"/>
</dbReference>
<dbReference type="AlphaFoldDB" id="A0A0K2H2Q6"/>
<sequence length="262" mass="28216">MTAHLADGFALTDLTLGYRGAPVVEKLNLDLAPGCTALVGPNGSGKSTLLAGLAKLLRPERGRIDFDGRYLARIGAKDLARRVSLLAQAEVPPTGIDVRALVSYGRFPYRKPLRGLTAQDNAIIDRALERCGIVGLADRQVSELSGGQIQRVWLACVLAQDTDWILADEPTTYLDLGHQTAVLRLLRSLHDDSATKVIMVLHDLNQAIQYADHLVVLAEGKIVAQGAPADVIDEQLLREVYGVEATIGRHPDNGLPLVIPAV</sequence>
<dbReference type="InterPro" id="IPR051535">
    <property type="entry name" value="Siderophore_ABC-ATPase"/>
</dbReference>
<dbReference type="GO" id="GO:0005886">
    <property type="term" value="C:plasma membrane"/>
    <property type="evidence" value="ECO:0007669"/>
    <property type="project" value="UniProtKB-SubCell"/>
</dbReference>
<dbReference type="Proteomes" id="UP000058446">
    <property type="component" value="Chromosome"/>
</dbReference>
<keyword evidence="5" id="KW-0547">Nucleotide-binding</keyword>
<dbReference type="InterPro" id="IPR027417">
    <property type="entry name" value="P-loop_NTPase"/>
</dbReference>
<dbReference type="PROSITE" id="PS50893">
    <property type="entry name" value="ABC_TRANSPORTER_2"/>
    <property type="match status" value="1"/>
</dbReference>
<organism evidence="11 12">
    <name type="scientific">Corynebacterium lactis RW2-5</name>
    <dbReference type="NCBI Taxonomy" id="1408189"/>
    <lineage>
        <taxon>Bacteria</taxon>
        <taxon>Bacillati</taxon>
        <taxon>Actinomycetota</taxon>
        <taxon>Actinomycetes</taxon>
        <taxon>Mycobacteriales</taxon>
        <taxon>Corynebacteriaceae</taxon>
        <taxon>Corynebacterium</taxon>
    </lineage>
</organism>
<comment type="subcellular location">
    <subcellularLocation>
        <location evidence="1">Cell membrane</location>
        <topology evidence="1">Peripheral membrane protein</topology>
    </subcellularLocation>
</comment>
<accession>A0A0K2H2Q6</accession>
<dbReference type="FunFam" id="3.40.50.300:FF:000134">
    <property type="entry name" value="Iron-enterobactin ABC transporter ATP-binding protein"/>
    <property type="match status" value="1"/>
</dbReference>
<dbReference type="PROSITE" id="PS00211">
    <property type="entry name" value="ABC_TRANSPORTER_1"/>
    <property type="match status" value="1"/>
</dbReference>
<name>A0A0K2H2Q6_9CORY</name>
<evidence type="ECO:0000256" key="3">
    <source>
        <dbReference type="ARBA" id="ARBA00022475"/>
    </source>
</evidence>
<dbReference type="EMBL" id="CP006841">
    <property type="protein sequence ID" value="ALA68001.1"/>
    <property type="molecule type" value="Genomic_DNA"/>
</dbReference>
<evidence type="ECO:0000259" key="10">
    <source>
        <dbReference type="PROSITE" id="PS50893"/>
    </source>
</evidence>
<evidence type="ECO:0000313" key="12">
    <source>
        <dbReference type="Proteomes" id="UP000058446"/>
    </source>
</evidence>
<dbReference type="GO" id="GO:0006826">
    <property type="term" value="P:iron ion transport"/>
    <property type="evidence" value="ECO:0007669"/>
    <property type="project" value="UniProtKB-KW"/>
</dbReference>
<evidence type="ECO:0000256" key="6">
    <source>
        <dbReference type="ARBA" id="ARBA00022840"/>
    </source>
</evidence>
<feature type="domain" description="ABC transporter" evidence="10">
    <location>
        <begin position="9"/>
        <end position="244"/>
    </location>
</feature>
<evidence type="ECO:0000256" key="8">
    <source>
        <dbReference type="ARBA" id="ARBA00023065"/>
    </source>
</evidence>
<protein>
    <submittedName>
        <fullName evidence="11">Iron-enterobactin transporter ATP-binding protein</fullName>
    </submittedName>
</protein>
<dbReference type="PANTHER" id="PTHR42771:SF2">
    <property type="entry name" value="IRON(3+)-HYDROXAMATE IMPORT ATP-BINDING PROTEIN FHUC"/>
    <property type="match status" value="1"/>
</dbReference>
<dbReference type="InterPro" id="IPR003593">
    <property type="entry name" value="AAA+_ATPase"/>
</dbReference>
<evidence type="ECO:0000313" key="11">
    <source>
        <dbReference type="EMBL" id="ALA68001.1"/>
    </source>
</evidence>
<gene>
    <name evidence="11" type="ORF">CLAC_10315</name>
</gene>
<keyword evidence="2" id="KW-0813">Transport</keyword>
<evidence type="ECO:0000256" key="4">
    <source>
        <dbReference type="ARBA" id="ARBA00022496"/>
    </source>
</evidence>
<dbReference type="GO" id="GO:0005524">
    <property type="term" value="F:ATP binding"/>
    <property type="evidence" value="ECO:0007669"/>
    <property type="project" value="UniProtKB-KW"/>
</dbReference>
<dbReference type="CDD" id="cd03214">
    <property type="entry name" value="ABC_Iron-Siderophores_B12_Hemin"/>
    <property type="match status" value="1"/>
</dbReference>
<dbReference type="InterPro" id="IPR003439">
    <property type="entry name" value="ABC_transporter-like_ATP-bd"/>
</dbReference>
<dbReference type="PANTHER" id="PTHR42771">
    <property type="entry name" value="IRON(3+)-HYDROXAMATE IMPORT ATP-BINDING PROTEIN FHUC"/>
    <property type="match status" value="1"/>
</dbReference>
<evidence type="ECO:0000256" key="2">
    <source>
        <dbReference type="ARBA" id="ARBA00022448"/>
    </source>
</evidence>
<keyword evidence="8" id="KW-0406">Ion transport</keyword>
<keyword evidence="4" id="KW-0410">Iron transport</keyword>
<dbReference type="RefSeq" id="WP_053412804.1">
    <property type="nucleotide sequence ID" value="NZ_CP006841.1"/>
</dbReference>
<evidence type="ECO:0000256" key="7">
    <source>
        <dbReference type="ARBA" id="ARBA00023004"/>
    </source>
</evidence>
<keyword evidence="7" id="KW-0408">Iron</keyword>
<keyword evidence="6 11" id="KW-0067">ATP-binding</keyword>
<dbReference type="SUPFAM" id="SSF52540">
    <property type="entry name" value="P-loop containing nucleoside triphosphate hydrolases"/>
    <property type="match status" value="1"/>
</dbReference>
<evidence type="ECO:0000256" key="1">
    <source>
        <dbReference type="ARBA" id="ARBA00004202"/>
    </source>
</evidence>
<dbReference type="STRING" id="1408189.CLAC_10315"/>
<dbReference type="OrthoDB" id="3579586at2"/>
<dbReference type="KEGG" id="clw:CLAC_10315"/>
<dbReference type="InterPro" id="IPR017871">
    <property type="entry name" value="ABC_transporter-like_CS"/>
</dbReference>
<dbReference type="Gene3D" id="3.40.50.300">
    <property type="entry name" value="P-loop containing nucleotide triphosphate hydrolases"/>
    <property type="match status" value="1"/>
</dbReference>
<keyword evidence="3" id="KW-1003">Cell membrane</keyword>
<dbReference type="PATRIC" id="fig|1408189.4.peg.2067"/>
<keyword evidence="12" id="KW-1185">Reference proteome</keyword>
<dbReference type="GO" id="GO:0016887">
    <property type="term" value="F:ATP hydrolysis activity"/>
    <property type="evidence" value="ECO:0007669"/>
    <property type="project" value="InterPro"/>
</dbReference>
<dbReference type="Pfam" id="PF00005">
    <property type="entry name" value="ABC_tran"/>
    <property type="match status" value="1"/>
</dbReference>
<evidence type="ECO:0000256" key="9">
    <source>
        <dbReference type="ARBA" id="ARBA00023136"/>
    </source>
</evidence>
<proteinExistence type="predicted"/>
<evidence type="ECO:0000256" key="5">
    <source>
        <dbReference type="ARBA" id="ARBA00022741"/>
    </source>
</evidence>
<keyword evidence="9" id="KW-0472">Membrane</keyword>
<reference evidence="11 12" key="1">
    <citation type="submission" date="2013-10" db="EMBL/GenBank/DDBJ databases">
        <title>Complete genome sequence of Corynebacterium lactis DSM 45799(T), isolated from raw cow milk.</title>
        <authorList>
            <person name="Ruckert C."/>
            <person name="Albersmeier A."/>
            <person name="Lipski A."/>
            <person name="Kalinowski J."/>
        </authorList>
    </citation>
    <scope>NUCLEOTIDE SEQUENCE [LARGE SCALE GENOMIC DNA]</scope>
    <source>
        <strain evidence="11 12">RW2-5</strain>
    </source>
</reference>